<comment type="caution">
    <text evidence="1">The sequence shown here is derived from an EMBL/GenBank/DDBJ whole genome shotgun (WGS) entry which is preliminary data.</text>
</comment>
<accession>A0A5J4USM4</accession>
<dbReference type="EMBL" id="SNRW01012561">
    <property type="protein sequence ID" value="KAA6373656.1"/>
    <property type="molecule type" value="Genomic_DNA"/>
</dbReference>
<dbReference type="Proteomes" id="UP000324800">
    <property type="component" value="Unassembled WGS sequence"/>
</dbReference>
<feature type="non-terminal residue" evidence="1">
    <location>
        <position position="28"/>
    </location>
</feature>
<gene>
    <name evidence="1" type="ORF">EZS28_030817</name>
</gene>
<evidence type="ECO:0000313" key="1">
    <source>
        <dbReference type="EMBL" id="KAA6373656.1"/>
    </source>
</evidence>
<sequence length="28" mass="3302">MFGFMFDEEEVQTVKEQCIGERLVAHMP</sequence>
<dbReference type="AlphaFoldDB" id="A0A5J4USM4"/>
<organism evidence="1 2">
    <name type="scientific">Streblomastix strix</name>
    <dbReference type="NCBI Taxonomy" id="222440"/>
    <lineage>
        <taxon>Eukaryota</taxon>
        <taxon>Metamonada</taxon>
        <taxon>Preaxostyla</taxon>
        <taxon>Oxymonadida</taxon>
        <taxon>Streblomastigidae</taxon>
        <taxon>Streblomastix</taxon>
    </lineage>
</organism>
<evidence type="ECO:0000313" key="2">
    <source>
        <dbReference type="Proteomes" id="UP000324800"/>
    </source>
</evidence>
<reference evidence="1 2" key="1">
    <citation type="submission" date="2019-03" db="EMBL/GenBank/DDBJ databases">
        <title>Single cell metagenomics reveals metabolic interactions within the superorganism composed of flagellate Streblomastix strix and complex community of Bacteroidetes bacteria on its surface.</title>
        <authorList>
            <person name="Treitli S.C."/>
            <person name="Kolisko M."/>
            <person name="Husnik F."/>
            <person name="Keeling P."/>
            <person name="Hampl V."/>
        </authorList>
    </citation>
    <scope>NUCLEOTIDE SEQUENCE [LARGE SCALE GENOMIC DNA]</scope>
    <source>
        <strain evidence="1">ST1C</strain>
    </source>
</reference>
<protein>
    <submittedName>
        <fullName evidence="1">Uncharacterized protein</fullName>
    </submittedName>
</protein>
<proteinExistence type="predicted"/>
<name>A0A5J4USM4_9EUKA</name>